<dbReference type="AlphaFoldDB" id="A0A3G2EBX8"/>
<evidence type="ECO:0000256" key="1">
    <source>
        <dbReference type="ARBA" id="ARBA00023125"/>
    </source>
</evidence>
<reference evidence="4 5" key="1">
    <citation type="submission" date="2018-10" db="EMBL/GenBank/DDBJ databases">
        <title>Effects of UV and annual dynamics of microbial communities in freshwater RAS systems.</title>
        <authorList>
            <person name="Bekkelund A.K."/>
            <person name="Hansen B.R."/>
            <person name="Stokken H."/>
            <person name="Eriksen B.F."/>
            <person name="Kashulin N.A."/>
        </authorList>
    </citation>
    <scope>NUCLEOTIDE SEQUENCE [LARGE SCALE GENOMIC DNA]</scope>
    <source>
        <strain evidence="4 5">BHSEK</strain>
    </source>
</reference>
<sequence>MINSPVPAYVFGPFRLLPLERVLFEGDRALRLGSRAMDLLLALLERAGDIVDKHELVAIVWPNAVVDDATLRVHLAALRKALGDGRDGQRYITTVPGRGYGFLAPLAHTGQPAPGTAGVEPRHNLPVMLTRMLGRAEALQTMANQLLQLRLLCIAGPGGIGKTTLAVVLATRVLRRYADGVCFVDLAPLDEARLVPLALATALGVAVPAGDAMPVLLAYLRPRHMLIVLDNCEHVIGAAAMLADALLKGAPLLHVLATSREPLRITSEQLQRLPALELPPADAVPDAAAARHFAAVQLFCERCAAVDDAFVLADADVPVVVDICRRLDGIPLALELAAGRIGHFGLHELRRQLDDRFRLLTRGARNMPLRHQTLRATLDWSYCLLDAQERQVLQALSVFKSRFRLESASAVAGCDVFDTLADLAAKSLVSIEFCCQHVYYRLLDTTRAYASAQLAAGGDASAVLRRHARHCLGLAGRIAADWESMPPAHWSARYGRHVDDLRAAIDWTFGEEGDVALGVALTLAAQPLFYQLSLMDEYRVRVARALECMAAQAVDDPDSEMQLHASQAHLLLHTQGVTGTMLRSFQRGYALAMRTDDDSRRAEAICGMWICSLQLADFQRADSYVAQLALLCEARDDTAMRLVLARMRSAGEYLRGRYAESAALARMVLAHPEGAGQLGFNNALLADHQVCLRGTLARCLWMQGRADDALALAREAVTVGFEHNGVTLCVALAINAIPVALWCGQRGLAHAWTCLLCEHAARYGLMYWSAWGAAYQRLLDAGDTLTEFPWPAVRSWPIQIDLMATLHDAAADSQALRRARTGLAPWSAPEVLRRDAHHRWRALAQDDAAGLEAVRVQLEEALQLARGQQAPGWELRCATSLAAVMQAQGYGAAAHAMLAPVHAGYRQGRDTTDVMAAAALLARLLAQLA</sequence>
<proteinExistence type="predicted"/>
<dbReference type="Proteomes" id="UP000279594">
    <property type="component" value="Chromosome"/>
</dbReference>
<dbReference type="InterPro" id="IPR027417">
    <property type="entry name" value="P-loop_NTPase"/>
</dbReference>
<dbReference type="SUPFAM" id="SSF46894">
    <property type="entry name" value="C-terminal effector domain of the bipartite response regulators"/>
    <property type="match status" value="1"/>
</dbReference>
<dbReference type="PANTHER" id="PTHR47691:SF3">
    <property type="entry name" value="HTH-TYPE TRANSCRIPTIONAL REGULATOR RV0890C-RELATED"/>
    <property type="match status" value="1"/>
</dbReference>
<dbReference type="GO" id="GO:0003677">
    <property type="term" value="F:DNA binding"/>
    <property type="evidence" value="ECO:0007669"/>
    <property type="project" value="UniProtKB-UniRule"/>
</dbReference>
<dbReference type="Pfam" id="PF00486">
    <property type="entry name" value="Trans_reg_C"/>
    <property type="match status" value="1"/>
</dbReference>
<dbReference type="SUPFAM" id="SSF52540">
    <property type="entry name" value="P-loop containing nucleoside triphosphate hydrolases"/>
    <property type="match status" value="1"/>
</dbReference>
<evidence type="ECO:0000313" key="5">
    <source>
        <dbReference type="Proteomes" id="UP000279594"/>
    </source>
</evidence>
<dbReference type="GO" id="GO:0000160">
    <property type="term" value="P:phosphorelay signal transduction system"/>
    <property type="evidence" value="ECO:0007669"/>
    <property type="project" value="InterPro"/>
</dbReference>
<keyword evidence="5" id="KW-1185">Reference proteome</keyword>
<dbReference type="Gene3D" id="1.10.10.10">
    <property type="entry name" value="Winged helix-like DNA-binding domain superfamily/Winged helix DNA-binding domain"/>
    <property type="match status" value="1"/>
</dbReference>
<evidence type="ECO:0000256" key="2">
    <source>
        <dbReference type="PROSITE-ProRule" id="PRU01091"/>
    </source>
</evidence>
<dbReference type="InterPro" id="IPR001867">
    <property type="entry name" value="OmpR/PhoB-type_DNA-bd"/>
</dbReference>
<evidence type="ECO:0000259" key="3">
    <source>
        <dbReference type="PROSITE" id="PS51755"/>
    </source>
</evidence>
<dbReference type="PROSITE" id="PS51755">
    <property type="entry name" value="OMPR_PHOB"/>
    <property type="match status" value="1"/>
</dbReference>
<dbReference type="InterPro" id="IPR016032">
    <property type="entry name" value="Sig_transdc_resp-reg_C-effctor"/>
</dbReference>
<evidence type="ECO:0000313" key="4">
    <source>
        <dbReference type="EMBL" id="AYM77066.1"/>
    </source>
</evidence>
<dbReference type="CDD" id="cd00383">
    <property type="entry name" value="trans_reg_C"/>
    <property type="match status" value="1"/>
</dbReference>
<feature type="DNA-binding region" description="OmpR/PhoB-type" evidence="2">
    <location>
        <begin position="6"/>
        <end position="104"/>
    </location>
</feature>
<dbReference type="PRINTS" id="PR00364">
    <property type="entry name" value="DISEASERSIST"/>
</dbReference>
<dbReference type="InterPro" id="IPR058852">
    <property type="entry name" value="HTH_77"/>
</dbReference>
<dbReference type="PANTHER" id="PTHR47691">
    <property type="entry name" value="REGULATOR-RELATED"/>
    <property type="match status" value="1"/>
</dbReference>
<feature type="domain" description="OmpR/PhoB-type" evidence="3">
    <location>
        <begin position="6"/>
        <end position="104"/>
    </location>
</feature>
<dbReference type="Pfam" id="PF25872">
    <property type="entry name" value="HTH_77"/>
    <property type="match status" value="1"/>
</dbReference>
<organism evidence="4 5">
    <name type="scientific">Janthinobacterium agaricidamnosum</name>
    <dbReference type="NCBI Taxonomy" id="55508"/>
    <lineage>
        <taxon>Bacteria</taxon>
        <taxon>Pseudomonadati</taxon>
        <taxon>Pseudomonadota</taxon>
        <taxon>Betaproteobacteria</taxon>
        <taxon>Burkholderiales</taxon>
        <taxon>Oxalobacteraceae</taxon>
        <taxon>Janthinobacterium</taxon>
    </lineage>
</organism>
<dbReference type="EMBL" id="CP033019">
    <property type="protein sequence ID" value="AYM77066.1"/>
    <property type="molecule type" value="Genomic_DNA"/>
</dbReference>
<dbReference type="Gene3D" id="3.40.50.300">
    <property type="entry name" value="P-loop containing nucleotide triphosphate hydrolases"/>
    <property type="match status" value="1"/>
</dbReference>
<dbReference type="SMART" id="SM00862">
    <property type="entry name" value="Trans_reg_C"/>
    <property type="match status" value="1"/>
</dbReference>
<dbReference type="GO" id="GO:0006355">
    <property type="term" value="P:regulation of DNA-templated transcription"/>
    <property type="evidence" value="ECO:0007669"/>
    <property type="project" value="InterPro"/>
</dbReference>
<keyword evidence="1 2" id="KW-0238">DNA-binding</keyword>
<dbReference type="InterPro" id="IPR036388">
    <property type="entry name" value="WH-like_DNA-bd_sf"/>
</dbReference>
<name>A0A3G2EBX8_9BURK</name>
<accession>A0A3G2EBX8</accession>
<protein>
    <submittedName>
        <fullName evidence="4">Transcriptional regulator</fullName>
    </submittedName>
</protein>
<gene>
    <name evidence="4" type="ORF">D9M09_15605</name>
</gene>